<organism evidence="10">
    <name type="scientific">Glycine max</name>
    <name type="common">Soybean</name>
    <name type="synonym">Glycine hispida</name>
    <dbReference type="NCBI Taxonomy" id="3847"/>
    <lineage>
        <taxon>Eukaryota</taxon>
        <taxon>Viridiplantae</taxon>
        <taxon>Streptophyta</taxon>
        <taxon>Embryophyta</taxon>
        <taxon>Tracheophyta</taxon>
        <taxon>Spermatophyta</taxon>
        <taxon>Magnoliopsida</taxon>
        <taxon>eudicotyledons</taxon>
        <taxon>Gunneridae</taxon>
        <taxon>Pentapetalae</taxon>
        <taxon>rosids</taxon>
        <taxon>fabids</taxon>
        <taxon>Fabales</taxon>
        <taxon>Fabaceae</taxon>
        <taxon>Papilionoideae</taxon>
        <taxon>50 kb inversion clade</taxon>
        <taxon>NPAAA clade</taxon>
        <taxon>indigoferoid/millettioid clade</taxon>
        <taxon>Phaseoleae</taxon>
        <taxon>Glycine</taxon>
        <taxon>Glycine subgen. Soja</taxon>
    </lineage>
</organism>
<feature type="domain" description="Cyclin-D1-binding protein 1-like C-terminal" evidence="9">
    <location>
        <begin position="217"/>
        <end position="318"/>
    </location>
</feature>
<protein>
    <recommendedName>
        <fullName evidence="13">Cyclin-D1-binding protein</fullName>
    </recommendedName>
</protein>
<accession>A0A0R0EAF6</accession>
<dbReference type="InterPro" id="IPR026907">
    <property type="entry name" value="GCIP-like"/>
</dbReference>
<dbReference type="Proteomes" id="UP000008827">
    <property type="component" value="Chromosome 20"/>
</dbReference>
<evidence type="ECO:0000256" key="5">
    <source>
        <dbReference type="ARBA" id="ARBA00023242"/>
    </source>
</evidence>
<feature type="region of interest" description="Disordered" evidence="7">
    <location>
        <begin position="201"/>
        <end position="225"/>
    </location>
</feature>
<evidence type="ECO:0000259" key="9">
    <source>
        <dbReference type="Pfam" id="PF20936"/>
    </source>
</evidence>
<keyword evidence="4" id="KW-0963">Cytoplasm</keyword>
<dbReference type="Gramene" id="KRG90940">
    <property type="protein sequence ID" value="KRG90940"/>
    <property type="gene ID" value="GLYMA_20G123200"/>
</dbReference>
<dbReference type="OrthoDB" id="41588at2759"/>
<reference evidence="11" key="2">
    <citation type="submission" date="2018-02" db="UniProtKB">
        <authorList>
            <consortium name="EnsemblPlants"/>
        </authorList>
    </citation>
    <scope>IDENTIFICATION</scope>
    <source>
        <strain evidence="11">Williams 82</strain>
    </source>
</reference>
<evidence type="ECO:0000313" key="11">
    <source>
        <dbReference type="EnsemblPlants" id="KRG90940"/>
    </source>
</evidence>
<comment type="similarity">
    <text evidence="3">Belongs to the CCNDBP1 family.</text>
</comment>
<dbReference type="ExpressionAtlas" id="A0A0R0EAF6">
    <property type="expression patterns" value="baseline and differential"/>
</dbReference>
<name>A0A0R0EAF6_SOYBN</name>
<evidence type="ECO:0000256" key="7">
    <source>
        <dbReference type="SAM" id="MobiDB-lite"/>
    </source>
</evidence>
<dbReference type="GO" id="GO:0005634">
    <property type="term" value="C:nucleus"/>
    <property type="evidence" value="ECO:0000318"/>
    <property type="project" value="GO_Central"/>
</dbReference>
<dbReference type="PaxDb" id="3847-GLYMA20G25870.1"/>
<evidence type="ECO:0000259" key="8">
    <source>
        <dbReference type="Pfam" id="PF13324"/>
    </source>
</evidence>
<keyword evidence="5" id="KW-0539">Nucleus</keyword>
<comment type="subcellular location">
    <subcellularLocation>
        <location evidence="2">Cytoplasm</location>
    </subcellularLocation>
    <subcellularLocation>
        <location evidence="1">Nucleus</location>
    </subcellularLocation>
</comment>
<keyword evidence="12" id="KW-1185">Reference proteome</keyword>
<reference evidence="10 11" key="1">
    <citation type="journal article" date="2010" name="Nature">
        <title>Genome sequence of the palaeopolyploid soybean.</title>
        <authorList>
            <person name="Schmutz J."/>
            <person name="Cannon S.B."/>
            <person name="Schlueter J."/>
            <person name="Ma J."/>
            <person name="Mitros T."/>
            <person name="Nelson W."/>
            <person name="Hyten D.L."/>
            <person name="Song Q."/>
            <person name="Thelen J.J."/>
            <person name="Cheng J."/>
            <person name="Xu D."/>
            <person name="Hellsten U."/>
            <person name="May G.D."/>
            <person name="Yu Y."/>
            <person name="Sakurai T."/>
            <person name="Umezawa T."/>
            <person name="Bhattacharyya M.K."/>
            <person name="Sandhu D."/>
            <person name="Valliyodan B."/>
            <person name="Lindquist E."/>
            <person name="Peto M."/>
            <person name="Grant D."/>
            <person name="Shu S."/>
            <person name="Goodstein D."/>
            <person name="Barry K."/>
            <person name="Futrell-Griggs M."/>
            <person name="Abernathy B."/>
            <person name="Du J."/>
            <person name="Tian Z."/>
            <person name="Zhu L."/>
            <person name="Gill N."/>
            <person name="Joshi T."/>
            <person name="Libault M."/>
            <person name="Sethuraman A."/>
            <person name="Zhang X.-C."/>
            <person name="Shinozaki K."/>
            <person name="Nguyen H.T."/>
            <person name="Wing R.A."/>
            <person name="Cregan P."/>
            <person name="Specht J."/>
            <person name="Grimwood J."/>
            <person name="Rokhsar D."/>
            <person name="Stacey G."/>
            <person name="Shoemaker R.C."/>
            <person name="Jackson S.A."/>
        </authorList>
    </citation>
    <scope>NUCLEOTIDE SEQUENCE [LARGE SCALE GENOMIC DNA]</scope>
    <source>
        <strain evidence="11">cv. Williams 82</strain>
        <tissue evidence="10">Callus</tissue>
    </source>
</reference>
<evidence type="ECO:0000256" key="2">
    <source>
        <dbReference type="ARBA" id="ARBA00004496"/>
    </source>
</evidence>
<dbReference type="PANTHER" id="PTHR15492:SF1">
    <property type="entry name" value="CYCLIN-D1-BINDING PROTEIN 1"/>
    <property type="match status" value="1"/>
</dbReference>
<evidence type="ECO:0000256" key="4">
    <source>
        <dbReference type="ARBA" id="ARBA00022490"/>
    </source>
</evidence>
<dbReference type="Gene3D" id="1.20.1410.10">
    <property type="entry name" value="I/LWEQ domain"/>
    <property type="match status" value="1"/>
</dbReference>
<dbReference type="EMBL" id="CM000853">
    <property type="protein sequence ID" value="KRG90940.1"/>
    <property type="molecule type" value="Genomic_DNA"/>
</dbReference>
<gene>
    <name evidence="11" type="primary">LOC100800265</name>
    <name evidence="10" type="ORF">GLYMA_20G123200</name>
</gene>
<dbReference type="InterPro" id="IPR049318">
    <property type="entry name" value="GCIP_C"/>
</dbReference>
<feature type="domain" description="Cyclin-D1-binding protein 1-like N-terminal" evidence="8">
    <location>
        <begin position="46"/>
        <end position="189"/>
    </location>
</feature>
<dbReference type="OMA" id="QATTVGM"/>
<dbReference type="AlphaFoldDB" id="A0A0R0EAF6"/>
<reference evidence="10" key="3">
    <citation type="submission" date="2018-07" db="EMBL/GenBank/DDBJ databases">
        <title>WGS assembly of Glycine max.</title>
        <authorList>
            <person name="Schmutz J."/>
            <person name="Cannon S."/>
            <person name="Schlueter J."/>
            <person name="Ma J."/>
            <person name="Mitros T."/>
            <person name="Nelson W."/>
            <person name="Hyten D."/>
            <person name="Song Q."/>
            <person name="Thelen J."/>
            <person name="Cheng J."/>
            <person name="Xu D."/>
            <person name="Hellsten U."/>
            <person name="May G."/>
            <person name="Yu Y."/>
            <person name="Sakurai T."/>
            <person name="Umezawa T."/>
            <person name="Bhattacharyya M."/>
            <person name="Sandhu D."/>
            <person name="Valliyodan B."/>
            <person name="Lindquist E."/>
            <person name="Peto M."/>
            <person name="Grant D."/>
            <person name="Shu S."/>
            <person name="Goodstein D."/>
            <person name="Barry K."/>
            <person name="Futrell-Griggs M."/>
            <person name="Abernathy B."/>
            <person name="Du J."/>
            <person name="Tian Z."/>
            <person name="Zhu L."/>
            <person name="Gill N."/>
            <person name="Joshi T."/>
            <person name="Libault M."/>
            <person name="Sethuraman A."/>
            <person name="Zhang X."/>
            <person name="Shinozaki K."/>
            <person name="Nguyen H."/>
            <person name="Wing R."/>
            <person name="Cregan P."/>
            <person name="Specht J."/>
            <person name="Grimwood J."/>
            <person name="Rokhsar D."/>
            <person name="Stacey G."/>
            <person name="Shoemaker R."/>
            <person name="Jackson S."/>
        </authorList>
    </citation>
    <scope>NUCLEOTIDE SEQUENCE</scope>
    <source>
        <tissue evidence="10">Callus</tissue>
    </source>
</reference>
<keyword evidence="6" id="KW-0131">Cell cycle</keyword>
<evidence type="ECO:0000313" key="10">
    <source>
        <dbReference type="EMBL" id="KRG90940.1"/>
    </source>
</evidence>
<dbReference type="SMR" id="A0A0R0EAF6"/>
<sequence length="368" mass="39772">MAVKSKKEKEHLNLLLGSHLTTIHETLQVLDQTPPSSSSAKVTWDDVIKMAEQVSKQATTVGMLWTGEKPDAKAVEENMASYFNTLQGFLLLSHGSTVGAGPTLSSAVHASVKQVVDSSFRLMKETVSLYGYHSKDLKISVPQLVGAVWEACSALKKTPSTNITAIGRGMTQVAVSVKDVLREMKELKPVSCDDQVDEAAGESCAEAASEPHDDNSSEGDLGNDLSPEEMKVAERAIEVVSNTLSFIKILIHSIIGLLKLEKPNDNSSFVNSLEKLLQLCHELGRQIDEIGACLYPPQEIPAINAALEKIHSIIDAVQVEVGELLGASDVFLEPCNDLRSSLRQLASELSNSSTADIEARVENITLNQ</sequence>
<proteinExistence type="inferred from homology"/>
<dbReference type="GO" id="GO:0005737">
    <property type="term" value="C:cytoplasm"/>
    <property type="evidence" value="ECO:0007669"/>
    <property type="project" value="UniProtKB-SubCell"/>
</dbReference>
<evidence type="ECO:0000256" key="1">
    <source>
        <dbReference type="ARBA" id="ARBA00004123"/>
    </source>
</evidence>
<dbReference type="STRING" id="3847.A0A0R0EAF6"/>
<evidence type="ECO:0000256" key="3">
    <source>
        <dbReference type="ARBA" id="ARBA00008940"/>
    </source>
</evidence>
<evidence type="ECO:0008006" key="13">
    <source>
        <dbReference type="Google" id="ProtNLM"/>
    </source>
</evidence>
<dbReference type="Pfam" id="PF20936">
    <property type="entry name" value="GCIP_C"/>
    <property type="match status" value="1"/>
</dbReference>
<dbReference type="PANTHER" id="PTHR15492">
    <property type="entry name" value="CYCLIN D1-BINDING PROTEIN 1"/>
    <property type="match status" value="1"/>
</dbReference>
<dbReference type="Pfam" id="PF13324">
    <property type="entry name" value="GCIP_N"/>
    <property type="match status" value="1"/>
</dbReference>
<dbReference type="InterPro" id="IPR049317">
    <property type="entry name" value="GCIP-like_N"/>
</dbReference>
<dbReference type="EnsemblPlants" id="KRG90940">
    <property type="protein sequence ID" value="KRG90940"/>
    <property type="gene ID" value="GLYMA_20G123200"/>
</dbReference>
<evidence type="ECO:0000256" key="6">
    <source>
        <dbReference type="ARBA" id="ARBA00023306"/>
    </source>
</evidence>
<evidence type="ECO:0000313" key="12">
    <source>
        <dbReference type="Proteomes" id="UP000008827"/>
    </source>
</evidence>
<dbReference type="Gene3D" id="1.20.1420.10">
    <property type="entry name" value="Talin, central domain"/>
    <property type="match status" value="1"/>
</dbReference>